<evidence type="ECO:0000313" key="9">
    <source>
        <dbReference type="EMBL" id="EDO49077.1"/>
    </source>
</evidence>
<sequence>MHESKNQFVKPSIPDKIEKRKINEANEDDIIPPKRSKVPEKTESSTSLPADFFDNQSDVGPAQIRTETDHKTTTASGLPSADFFENQPETTQESDRKQSSNSKPSEDLPEGFFDDPKLDAKARKVEYKDPQDEEWEKFQKAIQMENQVSEALVEEDDEVARIDRQLTELNEQRQYFLRAHTLRDKQDVIRTAVSEEAKQRREQKDEEDSTSTDSEDFEEFFDWRAKRVI</sequence>
<evidence type="ECO:0000256" key="7">
    <source>
        <dbReference type="SAM" id="MobiDB-lite"/>
    </source>
</evidence>
<protein>
    <recommendedName>
        <fullName evidence="8">ZNF380 coiled-coil domain-containing protein</fullName>
    </recommendedName>
</protein>
<name>A7RI25_NEMVE</name>
<dbReference type="InterPro" id="IPR059039">
    <property type="entry name" value="ZNF380_CC"/>
</dbReference>
<keyword evidence="5" id="KW-0862">Zinc</keyword>
<dbReference type="Pfam" id="PF23406">
    <property type="entry name" value="ZNF380_CC"/>
    <property type="match status" value="1"/>
</dbReference>
<evidence type="ECO:0000256" key="4">
    <source>
        <dbReference type="ARBA" id="ARBA00022771"/>
    </source>
</evidence>
<keyword evidence="2" id="KW-0217">Developmental protein</keyword>
<keyword evidence="6" id="KW-0539">Nucleus</keyword>
<dbReference type="AlphaFoldDB" id="A7RI25"/>
<reference evidence="9 10" key="1">
    <citation type="journal article" date="2007" name="Science">
        <title>Sea anemone genome reveals ancestral eumetazoan gene repertoire and genomic organization.</title>
        <authorList>
            <person name="Putnam N.H."/>
            <person name="Srivastava M."/>
            <person name="Hellsten U."/>
            <person name="Dirks B."/>
            <person name="Chapman J."/>
            <person name="Salamov A."/>
            <person name="Terry A."/>
            <person name="Shapiro H."/>
            <person name="Lindquist E."/>
            <person name="Kapitonov V.V."/>
            <person name="Jurka J."/>
            <person name="Genikhovich G."/>
            <person name="Grigoriev I.V."/>
            <person name="Lucas S.M."/>
            <person name="Steele R.E."/>
            <person name="Finnerty J.R."/>
            <person name="Technau U."/>
            <person name="Martindale M.Q."/>
            <person name="Rokhsar D.S."/>
        </authorList>
    </citation>
    <scope>NUCLEOTIDE SEQUENCE [LARGE SCALE GENOMIC DNA]</scope>
    <source>
        <strain evidence="10">CH2 X CH6</strain>
    </source>
</reference>
<dbReference type="GO" id="GO:0008270">
    <property type="term" value="F:zinc ion binding"/>
    <property type="evidence" value="ECO:0007669"/>
    <property type="project" value="UniProtKB-KW"/>
</dbReference>
<organism evidence="9 10">
    <name type="scientific">Nematostella vectensis</name>
    <name type="common">Starlet sea anemone</name>
    <dbReference type="NCBI Taxonomy" id="45351"/>
    <lineage>
        <taxon>Eukaryota</taxon>
        <taxon>Metazoa</taxon>
        <taxon>Cnidaria</taxon>
        <taxon>Anthozoa</taxon>
        <taxon>Hexacorallia</taxon>
        <taxon>Actiniaria</taxon>
        <taxon>Edwardsiidae</taxon>
        <taxon>Nematostella</taxon>
    </lineage>
</organism>
<dbReference type="GO" id="GO:0003676">
    <property type="term" value="F:nucleic acid binding"/>
    <property type="evidence" value="ECO:0007669"/>
    <property type="project" value="InterPro"/>
</dbReference>
<dbReference type="Proteomes" id="UP000001593">
    <property type="component" value="Unassembled WGS sequence"/>
</dbReference>
<keyword evidence="3" id="KW-0479">Metal-binding</keyword>
<dbReference type="InParanoid" id="A7RI25"/>
<feature type="compositionally biased region" description="Polar residues" evidence="7">
    <location>
        <begin position="44"/>
        <end position="58"/>
    </location>
</feature>
<dbReference type="PANTHER" id="PTHR13278">
    <property type="entry name" value="ZINC FINGER PROTEIN 830"/>
    <property type="match status" value="1"/>
</dbReference>
<evidence type="ECO:0000313" key="10">
    <source>
        <dbReference type="Proteomes" id="UP000001593"/>
    </source>
</evidence>
<evidence type="ECO:0000256" key="6">
    <source>
        <dbReference type="ARBA" id="ARBA00023242"/>
    </source>
</evidence>
<keyword evidence="10" id="KW-1185">Reference proteome</keyword>
<feature type="compositionally biased region" description="Acidic residues" evidence="7">
    <location>
        <begin position="205"/>
        <end position="216"/>
    </location>
</feature>
<dbReference type="GO" id="GO:0005681">
    <property type="term" value="C:spliceosomal complex"/>
    <property type="evidence" value="ECO:0007669"/>
    <property type="project" value="InterPro"/>
</dbReference>
<dbReference type="HOGENOM" id="CLU_058140_1_0_1"/>
<gene>
    <name evidence="9" type="ORF">NEMVEDRAFT_v1g197434</name>
</gene>
<dbReference type="eggNOG" id="KOG3032">
    <property type="taxonomic scope" value="Eukaryota"/>
</dbReference>
<feature type="region of interest" description="Disordered" evidence="7">
    <location>
        <begin position="1"/>
        <end position="121"/>
    </location>
</feature>
<dbReference type="EMBL" id="DS469511">
    <property type="protein sequence ID" value="EDO49077.1"/>
    <property type="molecule type" value="Genomic_DNA"/>
</dbReference>
<evidence type="ECO:0000256" key="3">
    <source>
        <dbReference type="ARBA" id="ARBA00022723"/>
    </source>
</evidence>
<feature type="compositionally biased region" description="Basic and acidic residues" evidence="7">
    <location>
        <begin position="13"/>
        <end position="24"/>
    </location>
</feature>
<evidence type="ECO:0000256" key="1">
    <source>
        <dbReference type="ARBA" id="ARBA00004324"/>
    </source>
</evidence>
<evidence type="ECO:0000256" key="2">
    <source>
        <dbReference type="ARBA" id="ARBA00022473"/>
    </source>
</evidence>
<feature type="region of interest" description="Disordered" evidence="7">
    <location>
        <begin position="193"/>
        <end position="216"/>
    </location>
</feature>
<dbReference type="PANTHER" id="PTHR13278:SF0">
    <property type="entry name" value="ZINC FINGER PROTEIN 830"/>
    <property type="match status" value="1"/>
</dbReference>
<evidence type="ECO:0000256" key="5">
    <source>
        <dbReference type="ARBA" id="ARBA00022833"/>
    </source>
</evidence>
<dbReference type="PhylomeDB" id="A7RI25"/>
<accession>A7RI25</accession>
<dbReference type="OMA" id="IRTETDH"/>
<proteinExistence type="predicted"/>
<dbReference type="InterPro" id="IPR040050">
    <property type="entry name" value="ZNF830-like"/>
</dbReference>
<dbReference type="STRING" id="45351.A7RI25"/>
<feature type="domain" description="ZNF380 coiled-coil" evidence="8">
    <location>
        <begin position="108"/>
        <end position="187"/>
    </location>
</feature>
<comment type="subcellular location">
    <subcellularLocation>
        <location evidence="1">Nucleus speckle</location>
    </subcellularLocation>
</comment>
<keyword evidence="4" id="KW-0863">Zinc-finger</keyword>
<feature type="compositionally biased region" description="Basic and acidic residues" evidence="7">
    <location>
        <begin position="193"/>
        <end position="204"/>
    </location>
</feature>
<evidence type="ECO:0000259" key="8">
    <source>
        <dbReference type="Pfam" id="PF23406"/>
    </source>
</evidence>